<dbReference type="GeneID" id="107982092"/>
<reference evidence="10" key="1">
    <citation type="submission" date="2021-01" db="UniProtKB">
        <authorList>
            <consortium name="EnsemblMetazoa"/>
        </authorList>
    </citation>
    <scope>IDENTIFICATION</scope>
</reference>
<evidence type="ECO:0000256" key="2">
    <source>
        <dbReference type="ARBA" id="ARBA00022475"/>
    </source>
</evidence>
<dbReference type="InterPro" id="IPR052192">
    <property type="entry name" value="Insect_Ionotropic_Sensory_Rcpt"/>
</dbReference>
<evidence type="ECO:0000256" key="1">
    <source>
        <dbReference type="ARBA" id="ARBA00004651"/>
    </source>
</evidence>
<dbReference type="FunCoup" id="A0A7M7IXB0">
    <property type="interactions" value="11"/>
</dbReference>
<protein>
    <recommendedName>
        <fullName evidence="12">Ionotropic receptor</fullName>
    </recommendedName>
</protein>
<dbReference type="KEGG" id="nvi:107982092"/>
<evidence type="ECO:0000256" key="3">
    <source>
        <dbReference type="ARBA" id="ARBA00022692"/>
    </source>
</evidence>
<evidence type="ECO:0000256" key="9">
    <source>
        <dbReference type="SAM" id="SignalP"/>
    </source>
</evidence>
<dbReference type="AlphaFoldDB" id="A0A7M7IXB0"/>
<keyword evidence="11" id="KW-1185">Reference proteome</keyword>
<dbReference type="PANTHER" id="PTHR42643">
    <property type="entry name" value="IONOTROPIC RECEPTOR 20A-RELATED"/>
    <property type="match status" value="1"/>
</dbReference>
<evidence type="ECO:0000256" key="5">
    <source>
        <dbReference type="ARBA" id="ARBA00023136"/>
    </source>
</evidence>
<feature type="transmembrane region" description="Helical" evidence="8">
    <location>
        <begin position="308"/>
        <end position="329"/>
    </location>
</feature>
<dbReference type="OrthoDB" id="7696986at2759"/>
<evidence type="ECO:0000256" key="8">
    <source>
        <dbReference type="SAM" id="Phobius"/>
    </source>
</evidence>
<sequence>MRKSAYYWIVLIYIPCKIASADIDVAQIWPNSDLHQVTILTNHLPEKGNSILRNILNSFPTLCIDSQKLRSASQVLRQSENSKLYIFLHDDLDVEFYKKRLYEVLHLIVQVAPVSTRPKCLAFFHSSTDNDDWALEEILIYAWHLKFLDFSIVKMRVNGESVILSYNPFTRIFSASPLDSVVFPDKLHDMQGFGFLVPVAYRPPYIFINHDQATRKVKSIEGSSYFFLKTLSEKLNFTLITPILKQNITLDGIFDTYESTGARMSMVPVLVNSLSNRSFIVGRFFSDEKFVLIVPIISETKLRGPIQILIYLACFVVIMLCFVLIAGILRFPLSQWRIIDVYQLLLGVALAKKQPSNCGQRIVYLSLVLVSMKYSGDTIAMLTGFSVEMGEKPFESFDEIVKSHVPVYMSKLFLNQVYSRSDEVFNNLRMKPEIYGNFDDCIRNLVDRKSSICITPNIHGEFTVAEKNAFSKKRRNGGRVMKLAKVSLYPDKSTYFYESGSPFVERIERIERRTYESGLVYAWKTNQKFNRSVGEGTDEAEVKDLLLTEMIAVAGCGCGVACVVFVVELVVAFLWRREKVRQR</sequence>
<dbReference type="EnsemblMetazoa" id="XM_016989546">
    <property type="protein sequence ID" value="XP_016845035"/>
    <property type="gene ID" value="LOC107982092"/>
</dbReference>
<feature type="signal peptide" evidence="9">
    <location>
        <begin position="1"/>
        <end position="21"/>
    </location>
</feature>
<dbReference type="RefSeq" id="XP_016845035.1">
    <property type="nucleotide sequence ID" value="XM_016989546.3"/>
</dbReference>
<keyword evidence="9" id="KW-0732">Signal</keyword>
<keyword evidence="5 8" id="KW-0472">Membrane</keyword>
<dbReference type="Proteomes" id="UP000002358">
    <property type="component" value="Chromosome 1"/>
</dbReference>
<dbReference type="EnsemblMetazoa" id="XM_016989540">
    <property type="protein sequence ID" value="XP_016845029"/>
    <property type="gene ID" value="LOC107982092"/>
</dbReference>
<organism evidence="10 11">
    <name type="scientific">Nasonia vitripennis</name>
    <name type="common">Parasitic wasp</name>
    <dbReference type="NCBI Taxonomy" id="7425"/>
    <lineage>
        <taxon>Eukaryota</taxon>
        <taxon>Metazoa</taxon>
        <taxon>Ecdysozoa</taxon>
        <taxon>Arthropoda</taxon>
        <taxon>Hexapoda</taxon>
        <taxon>Insecta</taxon>
        <taxon>Pterygota</taxon>
        <taxon>Neoptera</taxon>
        <taxon>Endopterygota</taxon>
        <taxon>Hymenoptera</taxon>
        <taxon>Apocrita</taxon>
        <taxon>Proctotrupomorpha</taxon>
        <taxon>Chalcidoidea</taxon>
        <taxon>Pteromalidae</taxon>
        <taxon>Pteromalinae</taxon>
        <taxon>Nasonia</taxon>
    </lineage>
</organism>
<evidence type="ECO:0008006" key="12">
    <source>
        <dbReference type="Google" id="ProtNLM"/>
    </source>
</evidence>
<evidence type="ECO:0000256" key="6">
    <source>
        <dbReference type="ARBA" id="ARBA00023170"/>
    </source>
</evidence>
<keyword evidence="2" id="KW-1003">Cell membrane</keyword>
<accession>A0A7M7IXB0</accession>
<feature type="transmembrane region" description="Helical" evidence="8">
    <location>
        <begin position="551"/>
        <end position="575"/>
    </location>
</feature>
<dbReference type="InParanoid" id="A0A7M7IXB0"/>
<name>A0A7M7IXB0_NASVI</name>
<proteinExistence type="predicted"/>
<keyword evidence="6" id="KW-0675">Receptor</keyword>
<evidence type="ECO:0000313" key="10">
    <source>
        <dbReference type="EnsemblMetazoa" id="XP_016845035"/>
    </source>
</evidence>
<evidence type="ECO:0000313" key="11">
    <source>
        <dbReference type="Proteomes" id="UP000002358"/>
    </source>
</evidence>
<evidence type="ECO:0000256" key="4">
    <source>
        <dbReference type="ARBA" id="ARBA00022989"/>
    </source>
</evidence>
<comment type="subcellular location">
    <subcellularLocation>
        <location evidence="1">Cell membrane</location>
        <topology evidence="1">Multi-pass membrane protein</topology>
    </subcellularLocation>
</comment>
<evidence type="ECO:0000256" key="7">
    <source>
        <dbReference type="ARBA" id="ARBA00023180"/>
    </source>
</evidence>
<keyword evidence="4 8" id="KW-1133">Transmembrane helix</keyword>
<dbReference type="RefSeq" id="XP_016845029.1">
    <property type="nucleotide sequence ID" value="XM_016989540.3"/>
</dbReference>
<keyword evidence="7" id="KW-0325">Glycoprotein</keyword>
<keyword evidence="3 8" id="KW-0812">Transmembrane</keyword>
<dbReference type="GO" id="GO:0005886">
    <property type="term" value="C:plasma membrane"/>
    <property type="evidence" value="ECO:0007669"/>
    <property type="project" value="UniProtKB-SubCell"/>
</dbReference>
<dbReference type="PANTHER" id="PTHR42643:SF24">
    <property type="entry name" value="IONOTROPIC RECEPTOR 60A"/>
    <property type="match status" value="1"/>
</dbReference>
<feature type="chain" id="PRO_5036401517" description="Ionotropic receptor" evidence="9">
    <location>
        <begin position="22"/>
        <end position="583"/>
    </location>
</feature>